<dbReference type="EMBL" id="PEUE01000037">
    <property type="protein sequence ID" value="PIV38527.1"/>
    <property type="molecule type" value="Genomic_DNA"/>
</dbReference>
<feature type="compositionally biased region" description="Basic residues" evidence="1">
    <location>
        <begin position="11"/>
        <end position="20"/>
    </location>
</feature>
<dbReference type="AlphaFoldDB" id="A0A2M7D676"/>
<comment type="caution">
    <text evidence="2">The sequence shown here is derived from an EMBL/GenBank/DDBJ whole genome shotgun (WGS) entry which is preliminary data.</text>
</comment>
<dbReference type="Proteomes" id="UP000229247">
    <property type="component" value="Unassembled WGS sequence"/>
</dbReference>
<proteinExistence type="predicted"/>
<evidence type="ECO:0000313" key="2">
    <source>
        <dbReference type="EMBL" id="PIV38527.1"/>
    </source>
</evidence>
<feature type="region of interest" description="Disordered" evidence="1">
    <location>
        <begin position="1"/>
        <end position="20"/>
    </location>
</feature>
<reference evidence="3" key="1">
    <citation type="submission" date="2017-09" db="EMBL/GenBank/DDBJ databases">
        <title>Depth-based differentiation of microbial function through sediment-hosted aquifers and enrichment of novel symbionts in the deep terrestrial subsurface.</title>
        <authorList>
            <person name="Probst A.J."/>
            <person name="Ladd B."/>
            <person name="Jarett J.K."/>
            <person name="Geller-Mcgrath D.E."/>
            <person name="Sieber C.M.K."/>
            <person name="Emerson J.B."/>
            <person name="Anantharaman K."/>
            <person name="Thomas B.C."/>
            <person name="Malmstrom R."/>
            <person name="Stieglmeier M."/>
            <person name="Klingl A."/>
            <person name="Woyke T."/>
            <person name="Ryan C.M."/>
            <person name="Banfield J.F."/>
        </authorList>
    </citation>
    <scope>NUCLEOTIDE SEQUENCE [LARGE SCALE GENOMIC DNA]</scope>
</reference>
<protein>
    <submittedName>
        <fullName evidence="2">Uncharacterized protein</fullName>
    </submittedName>
</protein>
<sequence>MRFGQKISGKEKRRSRPFVSVRKRTNGGKTFCGCYAFEIIKITKKSFWAAVRAGKGYITA</sequence>
<name>A0A2M7D676_9BACT</name>
<evidence type="ECO:0000313" key="3">
    <source>
        <dbReference type="Proteomes" id="UP000229247"/>
    </source>
</evidence>
<organism evidence="2 3">
    <name type="scientific">Candidatus Portnoybacteria bacterium CG02_land_8_20_14_3_00_45_8</name>
    <dbReference type="NCBI Taxonomy" id="1974807"/>
    <lineage>
        <taxon>Bacteria</taxon>
        <taxon>Candidatus Portnoyibacteriota</taxon>
    </lineage>
</organism>
<evidence type="ECO:0000256" key="1">
    <source>
        <dbReference type="SAM" id="MobiDB-lite"/>
    </source>
</evidence>
<gene>
    <name evidence="2" type="ORF">COS30_01600</name>
</gene>
<accession>A0A2M7D676</accession>